<reference evidence="1" key="1">
    <citation type="submission" date="2023-07" db="EMBL/GenBank/DDBJ databases">
        <title>Black Yeasts Isolated from many extreme environments.</title>
        <authorList>
            <person name="Coleine C."/>
            <person name="Stajich J.E."/>
            <person name="Selbmann L."/>
        </authorList>
    </citation>
    <scope>NUCLEOTIDE SEQUENCE</scope>
    <source>
        <strain evidence="1">CCFEE 5714</strain>
    </source>
</reference>
<protein>
    <submittedName>
        <fullName evidence="1">Uncharacterized protein</fullName>
    </submittedName>
</protein>
<dbReference type="EMBL" id="JAUTXU010000191">
    <property type="protein sequence ID" value="KAK3699964.1"/>
    <property type="molecule type" value="Genomic_DNA"/>
</dbReference>
<name>A0ACC3MNJ9_9PEZI</name>
<proteinExistence type="predicted"/>
<dbReference type="Proteomes" id="UP001281147">
    <property type="component" value="Unassembled WGS sequence"/>
</dbReference>
<gene>
    <name evidence="1" type="ORF">LTR37_016208</name>
</gene>
<keyword evidence="2" id="KW-1185">Reference proteome</keyword>
<evidence type="ECO:0000313" key="2">
    <source>
        <dbReference type="Proteomes" id="UP001281147"/>
    </source>
</evidence>
<organism evidence="1 2">
    <name type="scientific">Vermiconidia calcicola</name>
    <dbReference type="NCBI Taxonomy" id="1690605"/>
    <lineage>
        <taxon>Eukaryota</taxon>
        <taxon>Fungi</taxon>
        <taxon>Dikarya</taxon>
        <taxon>Ascomycota</taxon>
        <taxon>Pezizomycotina</taxon>
        <taxon>Dothideomycetes</taxon>
        <taxon>Dothideomycetidae</taxon>
        <taxon>Mycosphaerellales</taxon>
        <taxon>Extremaceae</taxon>
        <taxon>Vermiconidia</taxon>
    </lineage>
</organism>
<sequence>MDAIKKAVAGGVTVLMIAHRLSTVLTADQITVLSEGRVVEAGTPIELAREGTIFRGLLNAQNTSPEARPGMMDLDSEESLPTKVERGSFSTELVAGRENMTPDYSTADPPLRNIISRFFGLTHSEHPIILFGILSSMVSGSMIIGEAIVFGTLVELLNTGEGNPQFQQEANFYCLMFFVLACVALVSYVGSGTAFGVASSRLVARAQAMLFDNALHLDIAWFSETGRSARELASVFVKDSADLACLSGVALGTIFTVVVSMCGGIILAHVVAWKIAIVLLAAVPIMLVAGYVRLRLLAKSERRHRTAYSKATDLAVEACHNRRTVTILGLEDLNIDRYHQALRKPYKEGLASTVVCNLFLALSLAITYFVYALAYWWGATQVRNGSYTQKQFFTVLPALLFSAQSAGQLFSLSPEIARAKTAATSIFRLLSYRPTILAPCTTQGEHCPNPSSQSSQDRLLPEKSPKLELRNVFFTYSTSTESTVLSDVSLSVKEGETVALVGPSGAGKSSIIALLERFYDPLAGQVLLDGTNLKDIDARALRTRLSLVPQEPDLFPGSIEANVRYGIAHQSVTHDMVEDACRQCGLHDFISSLPDGYNTDCGSIGNSQLSGGQRQRLALARALIRNPEILLLDEPTSALDATSERQVQDALEEAAQGRTTIVIAHRLASIQHVDKIVVLEHGRVVEIGTHSQLMGQGGLYSSMAKAQALT</sequence>
<evidence type="ECO:0000313" key="1">
    <source>
        <dbReference type="EMBL" id="KAK3699964.1"/>
    </source>
</evidence>
<comment type="caution">
    <text evidence="1">The sequence shown here is derived from an EMBL/GenBank/DDBJ whole genome shotgun (WGS) entry which is preliminary data.</text>
</comment>
<accession>A0ACC3MNJ9</accession>